<dbReference type="PANTHER" id="PTHR43213:SF5">
    <property type="entry name" value="BIFUNCTIONAL DTTP_UTP PYROPHOSPHATASE_METHYLTRANSFERASE PROTEIN-RELATED"/>
    <property type="match status" value="1"/>
</dbReference>
<dbReference type="SUPFAM" id="SSF52972">
    <property type="entry name" value="ITPase-like"/>
    <property type="match status" value="1"/>
</dbReference>
<proteinExistence type="inferred from homology"/>
<comment type="cofactor">
    <cofactor evidence="1">
        <name>a divalent metal cation</name>
        <dbReference type="ChEBI" id="CHEBI:60240"/>
    </cofactor>
</comment>
<name>A0A484H5U2_9ZZZZ</name>
<dbReference type="InterPro" id="IPR029001">
    <property type="entry name" value="ITPase-like_fam"/>
</dbReference>
<gene>
    <name evidence="3" type="ORF">RIEGSTA812A_PEG_337</name>
</gene>
<dbReference type="HAMAP" id="MF_00528">
    <property type="entry name" value="Maf"/>
    <property type="match status" value="1"/>
</dbReference>
<accession>A0A484H5U2</accession>
<evidence type="ECO:0000256" key="2">
    <source>
        <dbReference type="ARBA" id="ARBA00022801"/>
    </source>
</evidence>
<keyword evidence="2" id="KW-0378">Hydrolase</keyword>
<protein>
    <submittedName>
        <fullName evidence="3">Septum formation protein Maf</fullName>
    </submittedName>
</protein>
<dbReference type="GO" id="GO:0047429">
    <property type="term" value="F:nucleoside triphosphate diphosphatase activity"/>
    <property type="evidence" value="ECO:0007669"/>
    <property type="project" value="InterPro"/>
</dbReference>
<dbReference type="Gene3D" id="3.90.950.10">
    <property type="match status" value="1"/>
</dbReference>
<sequence length="201" mass="22243">MFVLASTSPWQLALLRQIAIVPMAVDPTILNERPHWNERPASYVVRLARERAAVVAEQHVGLHVLAANTVVSCGRRLLSKTETIDDARRCLDLLSGRRHRVYGGICLRTPQGRSAVRVVATIVTFKRLDDHERRAYLAAGEWHGQVGGYAIQGEAAAFVRFITGSYSNVVGLPLYETATLLKGAGLWDLSPWRHTVQVAPL</sequence>
<dbReference type="EMBL" id="LR026963">
    <property type="protein sequence ID" value="VBB68864.1"/>
    <property type="molecule type" value="Genomic_DNA"/>
</dbReference>
<reference evidence="3" key="1">
    <citation type="submission" date="2018-10" db="EMBL/GenBank/DDBJ databases">
        <authorList>
            <person name="Gruber-Vodicka H."/>
            <person name="Jaeckle O."/>
        </authorList>
    </citation>
    <scope>NUCLEOTIDE SEQUENCE</scope>
</reference>
<dbReference type="PANTHER" id="PTHR43213">
    <property type="entry name" value="BIFUNCTIONAL DTTP/UTP PYROPHOSPHATASE/METHYLTRANSFERASE PROTEIN-RELATED"/>
    <property type="match status" value="1"/>
</dbReference>
<dbReference type="InterPro" id="IPR003697">
    <property type="entry name" value="Maf-like"/>
</dbReference>
<dbReference type="CDD" id="cd00555">
    <property type="entry name" value="Maf"/>
    <property type="match status" value="1"/>
</dbReference>
<evidence type="ECO:0000256" key="1">
    <source>
        <dbReference type="ARBA" id="ARBA00001968"/>
    </source>
</evidence>
<dbReference type="AlphaFoldDB" id="A0A484H5U2"/>
<organism evidence="3">
    <name type="scientific">invertebrate metagenome</name>
    <dbReference type="NCBI Taxonomy" id="1711999"/>
    <lineage>
        <taxon>unclassified sequences</taxon>
        <taxon>metagenomes</taxon>
        <taxon>organismal metagenomes</taxon>
    </lineage>
</organism>
<dbReference type="PIRSF" id="PIRSF006305">
    <property type="entry name" value="Maf"/>
    <property type="match status" value="1"/>
</dbReference>
<evidence type="ECO:0000313" key="3">
    <source>
        <dbReference type="EMBL" id="VBB68864.1"/>
    </source>
</evidence>
<dbReference type="Pfam" id="PF02545">
    <property type="entry name" value="Maf"/>
    <property type="match status" value="1"/>
</dbReference>
<dbReference type="NCBIfam" id="TIGR00172">
    <property type="entry name" value="maf"/>
    <property type="match status" value="1"/>
</dbReference>